<proteinExistence type="inferred from homology"/>
<dbReference type="InterPro" id="IPR036135">
    <property type="entry name" value="MoeA_linker/N_sf"/>
</dbReference>
<dbReference type="Gene3D" id="3.90.105.10">
    <property type="entry name" value="Molybdopterin biosynthesis moea protein, domain 2"/>
    <property type="match status" value="1"/>
</dbReference>
<comment type="pathway">
    <text evidence="3 11">Cofactor biosynthesis; molybdopterin biosynthesis.</text>
</comment>
<dbReference type="InterPro" id="IPR038987">
    <property type="entry name" value="MoeA-like"/>
</dbReference>
<dbReference type="InterPro" id="IPR036425">
    <property type="entry name" value="MoaB/Mog-like_dom_sf"/>
</dbReference>
<keyword evidence="6 11" id="KW-0808">Transferase</keyword>
<dbReference type="FunFam" id="2.170.190.11:FF:000001">
    <property type="entry name" value="Molybdopterin molybdenumtransferase"/>
    <property type="match status" value="1"/>
</dbReference>
<gene>
    <name evidence="13" type="ORF">TDIS_1809</name>
</gene>
<dbReference type="EMBL" id="LWLG01000016">
    <property type="protein sequence ID" value="OAQ20084.1"/>
    <property type="molecule type" value="Genomic_DNA"/>
</dbReference>
<name>A0A179D1Z1_9BACT</name>
<keyword evidence="8 11" id="KW-0460">Magnesium</keyword>
<accession>A0A179D1Z1</accession>
<dbReference type="Gene3D" id="2.170.190.11">
    <property type="entry name" value="Molybdopterin biosynthesis moea protein, domain 3"/>
    <property type="match status" value="1"/>
</dbReference>
<dbReference type="EC" id="2.10.1.1" evidence="11"/>
<comment type="caution">
    <text evidence="13">The sequence shown here is derived from an EMBL/GenBank/DDBJ whole genome shotgun (WGS) entry which is preliminary data.</text>
</comment>
<evidence type="ECO:0000313" key="13">
    <source>
        <dbReference type="EMBL" id="OAQ20084.1"/>
    </source>
</evidence>
<keyword evidence="7 11" id="KW-0479">Metal-binding</keyword>
<dbReference type="SMART" id="SM00852">
    <property type="entry name" value="MoCF_biosynth"/>
    <property type="match status" value="1"/>
</dbReference>
<dbReference type="GO" id="GO:0006777">
    <property type="term" value="P:Mo-molybdopterin cofactor biosynthetic process"/>
    <property type="evidence" value="ECO:0007669"/>
    <property type="project" value="UniProtKB-UniRule"/>
</dbReference>
<dbReference type="OrthoDB" id="9804758at2"/>
<dbReference type="GO" id="GO:0061599">
    <property type="term" value="F:molybdopterin molybdotransferase activity"/>
    <property type="evidence" value="ECO:0007669"/>
    <property type="project" value="UniProtKB-UniRule"/>
</dbReference>
<dbReference type="NCBIfam" id="NF045515">
    <property type="entry name" value="Glp_gephyrin"/>
    <property type="match status" value="1"/>
</dbReference>
<dbReference type="InterPro" id="IPR005110">
    <property type="entry name" value="MoeA_linker/N"/>
</dbReference>
<dbReference type="PANTHER" id="PTHR10192:SF5">
    <property type="entry name" value="GEPHYRIN"/>
    <property type="match status" value="1"/>
</dbReference>
<keyword evidence="5 11" id="KW-0500">Molybdenum</keyword>
<evidence type="ECO:0000313" key="14">
    <source>
        <dbReference type="Proteomes" id="UP000078390"/>
    </source>
</evidence>
<evidence type="ECO:0000256" key="6">
    <source>
        <dbReference type="ARBA" id="ARBA00022679"/>
    </source>
</evidence>
<dbReference type="FunFam" id="3.40.980.10:FF:000004">
    <property type="entry name" value="Molybdopterin molybdenumtransferase"/>
    <property type="match status" value="1"/>
</dbReference>
<evidence type="ECO:0000256" key="10">
    <source>
        <dbReference type="ARBA" id="ARBA00047317"/>
    </source>
</evidence>
<dbReference type="Gene3D" id="3.40.980.10">
    <property type="entry name" value="MoaB/Mog-like domain"/>
    <property type="match status" value="1"/>
</dbReference>
<dbReference type="PROSITE" id="PS01079">
    <property type="entry name" value="MOCF_BIOSYNTHESIS_2"/>
    <property type="match status" value="1"/>
</dbReference>
<comment type="function">
    <text evidence="2 11">Catalyzes the insertion of molybdate into adenylated molybdopterin with the concomitant release of AMP.</text>
</comment>
<protein>
    <recommendedName>
        <fullName evidence="11">Molybdopterin molybdenumtransferase</fullName>
        <ecNumber evidence="11">2.10.1.1</ecNumber>
    </recommendedName>
</protein>
<dbReference type="SUPFAM" id="SSF63882">
    <property type="entry name" value="MoeA N-terminal region -like"/>
    <property type="match status" value="1"/>
</dbReference>
<dbReference type="InterPro" id="IPR005111">
    <property type="entry name" value="MoeA_C_domain_IV"/>
</dbReference>
<dbReference type="AlphaFoldDB" id="A0A179D1Z1"/>
<dbReference type="SUPFAM" id="SSF53218">
    <property type="entry name" value="Molybdenum cofactor biosynthesis proteins"/>
    <property type="match status" value="1"/>
</dbReference>
<dbReference type="Gene3D" id="2.40.340.10">
    <property type="entry name" value="MoeA, C-terminal, domain IV"/>
    <property type="match status" value="1"/>
</dbReference>
<evidence type="ECO:0000256" key="4">
    <source>
        <dbReference type="ARBA" id="ARBA00010763"/>
    </source>
</evidence>
<evidence type="ECO:0000256" key="3">
    <source>
        <dbReference type="ARBA" id="ARBA00005046"/>
    </source>
</evidence>
<dbReference type="Pfam" id="PF00994">
    <property type="entry name" value="MoCF_biosynth"/>
    <property type="match status" value="1"/>
</dbReference>
<dbReference type="Pfam" id="PF03453">
    <property type="entry name" value="MoeA_N"/>
    <property type="match status" value="1"/>
</dbReference>
<dbReference type="SUPFAM" id="SSF63867">
    <property type="entry name" value="MoeA C-terminal domain-like"/>
    <property type="match status" value="1"/>
</dbReference>
<comment type="cofactor">
    <cofactor evidence="1 11">
        <name>Mg(2+)</name>
        <dbReference type="ChEBI" id="CHEBI:18420"/>
    </cofactor>
</comment>
<dbReference type="Proteomes" id="UP000078390">
    <property type="component" value="Unassembled WGS sequence"/>
</dbReference>
<evidence type="ECO:0000256" key="8">
    <source>
        <dbReference type="ARBA" id="ARBA00022842"/>
    </source>
</evidence>
<dbReference type="InterPro" id="IPR008284">
    <property type="entry name" value="MoCF_biosynth_CS"/>
</dbReference>
<dbReference type="GO" id="GO:0005829">
    <property type="term" value="C:cytosol"/>
    <property type="evidence" value="ECO:0007669"/>
    <property type="project" value="TreeGrafter"/>
</dbReference>
<evidence type="ECO:0000256" key="2">
    <source>
        <dbReference type="ARBA" id="ARBA00002901"/>
    </source>
</evidence>
<comment type="similarity">
    <text evidence="4 11">Belongs to the MoeA family.</text>
</comment>
<sequence>MEFFFQVKKVEEVLSAIEKFSPLGKENVDLTSAQGRFCAEDLISQEDLPPFSRSTMDGYAVYARDTFGAREGEPVVLRLVGEIPMGVEPTFTLSSGEAAKIATGGMLPEGADAVVMLEYAEEIGELVEIRRPVAPGENVITKGEDIPKGGLILAAHTRITPGHIGLLASAGITSIPVFKRPKVAIISTGDELVPPEAPLEPGKIRDANSFSLCAAVQEAGGTAHIMGIVPDQEEALYSTLEKALMENDVVLISGGSSVGTRDYTLRCISRLPDAELICHGVAVKPGKPTILARTGNKAVFGLPGQVTSALVVFYIMVRPLLLHLQGACGKDLFLPKVRAKALRNIASAQGREDYIRVKLQEDKEGKLWAEPIFGRSGILSPMAQADGLLHIPSESEGIYEGEEAEIFLL</sequence>
<dbReference type="PATRIC" id="fig|999894.6.peg.1809"/>
<organism evidence="13 14">
    <name type="scientific">Thermosulfurimonas dismutans</name>
    <dbReference type="NCBI Taxonomy" id="999894"/>
    <lineage>
        <taxon>Bacteria</taxon>
        <taxon>Pseudomonadati</taxon>
        <taxon>Thermodesulfobacteriota</taxon>
        <taxon>Thermodesulfobacteria</taxon>
        <taxon>Thermodesulfobacteriales</taxon>
        <taxon>Thermodesulfobacteriaceae</taxon>
        <taxon>Thermosulfurimonas</taxon>
    </lineage>
</organism>
<dbReference type="Pfam" id="PF03454">
    <property type="entry name" value="MoeA_C"/>
    <property type="match status" value="1"/>
</dbReference>
<dbReference type="InterPro" id="IPR001453">
    <property type="entry name" value="MoaB/Mog_dom"/>
</dbReference>
<dbReference type="CDD" id="cd00887">
    <property type="entry name" value="MoeA"/>
    <property type="match status" value="1"/>
</dbReference>
<feature type="domain" description="MoaB/Mog" evidence="12">
    <location>
        <begin position="184"/>
        <end position="323"/>
    </location>
</feature>
<dbReference type="PANTHER" id="PTHR10192">
    <property type="entry name" value="MOLYBDOPTERIN BIOSYNTHESIS PROTEIN"/>
    <property type="match status" value="1"/>
</dbReference>
<keyword evidence="9 11" id="KW-0501">Molybdenum cofactor biosynthesis</keyword>
<comment type="catalytic activity">
    <reaction evidence="10">
        <text>adenylyl-molybdopterin + molybdate = Mo-molybdopterin + AMP + H(+)</text>
        <dbReference type="Rhea" id="RHEA:35047"/>
        <dbReference type="ChEBI" id="CHEBI:15378"/>
        <dbReference type="ChEBI" id="CHEBI:36264"/>
        <dbReference type="ChEBI" id="CHEBI:62727"/>
        <dbReference type="ChEBI" id="CHEBI:71302"/>
        <dbReference type="ChEBI" id="CHEBI:456215"/>
        <dbReference type="EC" id="2.10.1.1"/>
    </reaction>
</comment>
<reference evidence="13 14" key="1">
    <citation type="submission" date="2016-04" db="EMBL/GenBank/DDBJ databases">
        <title>Genome analysis of Thermosulfurimonas dismutans, the first thermophilic sulfur-disproportionating bacterium of the phylum Thermodesulfobacteria.</title>
        <authorList>
            <person name="Mardanov A.V."/>
            <person name="Beletsky A.V."/>
            <person name="Kadnikov V.V."/>
            <person name="Slobodkin A.I."/>
            <person name="Ravin N.V."/>
        </authorList>
    </citation>
    <scope>NUCLEOTIDE SEQUENCE [LARGE SCALE GENOMIC DNA]</scope>
    <source>
        <strain evidence="13 14">S95</strain>
    </source>
</reference>
<evidence type="ECO:0000256" key="1">
    <source>
        <dbReference type="ARBA" id="ARBA00001946"/>
    </source>
</evidence>
<dbReference type="InterPro" id="IPR036688">
    <property type="entry name" value="MoeA_C_domain_IV_sf"/>
</dbReference>
<keyword evidence="14" id="KW-1185">Reference proteome</keyword>
<evidence type="ECO:0000256" key="9">
    <source>
        <dbReference type="ARBA" id="ARBA00023150"/>
    </source>
</evidence>
<evidence type="ECO:0000259" key="12">
    <source>
        <dbReference type="SMART" id="SM00852"/>
    </source>
</evidence>
<dbReference type="RefSeq" id="WP_068671504.1">
    <property type="nucleotide sequence ID" value="NZ_LWLG01000016.1"/>
</dbReference>
<dbReference type="STRING" id="999894.TDIS_1809"/>
<dbReference type="UniPathway" id="UPA00344"/>
<evidence type="ECO:0000256" key="7">
    <source>
        <dbReference type="ARBA" id="ARBA00022723"/>
    </source>
</evidence>
<evidence type="ECO:0000256" key="5">
    <source>
        <dbReference type="ARBA" id="ARBA00022505"/>
    </source>
</evidence>
<dbReference type="NCBIfam" id="TIGR00177">
    <property type="entry name" value="molyb_syn"/>
    <property type="match status" value="1"/>
</dbReference>
<dbReference type="GO" id="GO:0046872">
    <property type="term" value="F:metal ion binding"/>
    <property type="evidence" value="ECO:0007669"/>
    <property type="project" value="UniProtKB-UniRule"/>
</dbReference>
<evidence type="ECO:0000256" key="11">
    <source>
        <dbReference type="RuleBase" id="RU365090"/>
    </source>
</evidence>